<dbReference type="Pfam" id="PF01295">
    <property type="entry name" value="Adenylate_cycl"/>
    <property type="match status" value="1"/>
</dbReference>
<keyword evidence="3" id="KW-1185">Reference proteome</keyword>
<gene>
    <name evidence="2" type="ORF">SAMN05216214_109135</name>
</gene>
<dbReference type="STRING" id="1429083.GCA_001885685_03081"/>
<name>A0A1H7NFP3_9GAMM</name>
<dbReference type="PANTHER" id="PTHR38760">
    <property type="entry name" value="ADENYLATE CYCLASE"/>
    <property type="match status" value="1"/>
</dbReference>
<dbReference type="PIRSF" id="PIRSF001444">
    <property type="entry name" value="Adenylate_cycl"/>
    <property type="match status" value="1"/>
</dbReference>
<dbReference type="GO" id="GO:0004016">
    <property type="term" value="F:adenylate cyclase activity"/>
    <property type="evidence" value="ECO:0007669"/>
    <property type="project" value="InterPro"/>
</dbReference>
<dbReference type="GO" id="GO:0006171">
    <property type="term" value="P:cAMP biosynthetic process"/>
    <property type="evidence" value="ECO:0007669"/>
    <property type="project" value="InterPro"/>
</dbReference>
<dbReference type="InterPro" id="IPR024685">
    <property type="entry name" value="Adenylate_cyclase_1_N"/>
</dbReference>
<accession>A0A1H7NFP3</accession>
<protein>
    <submittedName>
        <fullName evidence="2">Adenylate cyclase, class 1</fullName>
    </submittedName>
</protein>
<dbReference type="InterPro" id="IPR000274">
    <property type="entry name" value="Adenylate_cyclase_1"/>
</dbReference>
<dbReference type="Proteomes" id="UP000185766">
    <property type="component" value="Unassembled WGS sequence"/>
</dbReference>
<proteinExistence type="predicted"/>
<evidence type="ECO:0000313" key="3">
    <source>
        <dbReference type="Proteomes" id="UP000185766"/>
    </source>
</evidence>
<dbReference type="AlphaFoldDB" id="A0A1H7NFP3"/>
<sequence>MVLKPEIRLEIDEGIDRKTLAQLRERFLTINRGRLSRAQEALPTRQQLVLQLLPLLFHVNHPLLPGYVSGSTPAGLCLYEPDDSVLLEVARLTRSFSYKRQRNAPTPIWSLFLMGSVGTVAHSDHSDLDIWVCHDPALPAEALAELSRKCELLTLWAASLGAETNFYLVNAQQFARGQRTSELSAEDCGSAQHFLLLDEFYRTAVHLGGRYPLWWLVPVDDELRYNEFCRTLIDKRFIRAEETIDFGHLAYIPPGEFIGAGMWQLFKGIESPYKSVLKLLLTEVYASEHPKVECLALRFKQAVYAGRLELDELDPYVMVYRRLEEYLAAPAERDRLELVRRCLYLKINQKLSRNSRYASWQRALVQRLATQWQWSERQLALLDSRSQWKVRQVLGERKQLVSELTYSYRFLSQFARQQQAEVQLNQRDLGVLGRRLYAAFERKAGKIEFINPGIAPDLAEDTLTLVRLDSEQYANEPQWALFHGILSANEAADYAPLKRSRDLINLLTWCQRNGVIDASTRLALHPGQTELNDPELTNLLNSLQHSFPLPFTPVVESALLEPARPVQILLLVNVGRDPLKHITQRNLQLTTARTDSLGYSGLKENLVLTFDQVTLNSWNELFVSRHDGPQALLDCLSDLLDSIPAGAPAPLLEVRCFSRNRGPAISQRLEELFQDALQCHLSEQPQRLLIQVQEQFHLLDWAYASPRPFHLHDRAELLEALSQPRPRFSPITLDRHALEDDELHLVLEMGRPNCVQVFYRREEELGTVYVLDEHNSLWTRQLACRDDISLLLPLQRFLQTVLYRRLNALPLDEIASPPEVLYYEMLPAPPLKAQRLERRNAPPSQSLTPFYQVQALVEPHPASGREHITLFCDDREFSELEYRSKVYQAAAQHILRQRQNGERYPCHLTDLDLSRLFSEAETQTVHYLRYKRDIEDTLNKALQRA</sequence>
<evidence type="ECO:0000259" key="1">
    <source>
        <dbReference type="Pfam" id="PF12633"/>
    </source>
</evidence>
<dbReference type="RefSeq" id="WP_074868075.1">
    <property type="nucleotide sequence ID" value="NZ_FOAS01000009.1"/>
</dbReference>
<reference evidence="2 3" key="1">
    <citation type="submission" date="2016-10" db="EMBL/GenBank/DDBJ databases">
        <authorList>
            <person name="de Groot N.N."/>
        </authorList>
    </citation>
    <scope>NUCLEOTIDE SEQUENCE [LARGE SCALE GENOMIC DNA]</scope>
    <source>
        <strain evidence="2 3">JCM 19513</strain>
    </source>
</reference>
<dbReference type="Pfam" id="PF12633">
    <property type="entry name" value="Adenyl_cycl_N"/>
    <property type="match status" value="1"/>
</dbReference>
<feature type="domain" description="Adenylate cyclase class-I N-terminal" evidence="1">
    <location>
        <begin position="20"/>
        <end position="215"/>
    </location>
</feature>
<dbReference type="PANTHER" id="PTHR38760:SF1">
    <property type="entry name" value="ADENYLATE CYCLASE"/>
    <property type="match status" value="1"/>
</dbReference>
<dbReference type="EMBL" id="FOAS01000009">
    <property type="protein sequence ID" value="SEL22350.1"/>
    <property type="molecule type" value="Genomic_DNA"/>
</dbReference>
<evidence type="ECO:0000313" key="2">
    <source>
        <dbReference type="EMBL" id="SEL22350.1"/>
    </source>
</evidence>
<organism evidence="2 3">
    <name type="scientific">Atopomonas hussainii</name>
    <dbReference type="NCBI Taxonomy" id="1429083"/>
    <lineage>
        <taxon>Bacteria</taxon>
        <taxon>Pseudomonadati</taxon>
        <taxon>Pseudomonadota</taxon>
        <taxon>Gammaproteobacteria</taxon>
        <taxon>Pseudomonadales</taxon>
        <taxon>Pseudomonadaceae</taxon>
        <taxon>Atopomonas</taxon>
    </lineage>
</organism>